<accession>A0A7W0HKM5</accession>
<name>A0A7W0HKM5_9BACT</name>
<evidence type="ECO:0000256" key="1">
    <source>
        <dbReference type="SAM" id="MobiDB-lite"/>
    </source>
</evidence>
<dbReference type="AlphaFoldDB" id="A0A7W0HKM5"/>
<gene>
    <name evidence="2" type="ORF">HNR65_001702</name>
</gene>
<dbReference type="EMBL" id="JACDUS010000004">
    <property type="protein sequence ID" value="MBA2881375.1"/>
    <property type="molecule type" value="Genomic_DNA"/>
</dbReference>
<sequence length="81" mass="9022">MPFVNVPGLKGKVYVPDPDTDTPKKNPCPDCFSCQMCADNRCHVCLRQKGHKHACACSTPEKPQSSCHPLLEQQDKTTENH</sequence>
<keyword evidence="3" id="KW-1185">Reference proteome</keyword>
<organism evidence="2 3">
    <name type="scientific">Desulfosalsimonas propionicica</name>
    <dbReference type="NCBI Taxonomy" id="332175"/>
    <lineage>
        <taxon>Bacteria</taxon>
        <taxon>Pseudomonadati</taxon>
        <taxon>Thermodesulfobacteriota</taxon>
        <taxon>Desulfobacteria</taxon>
        <taxon>Desulfobacterales</taxon>
        <taxon>Desulfosalsimonadaceae</taxon>
        <taxon>Desulfosalsimonas</taxon>
    </lineage>
</organism>
<protein>
    <submittedName>
        <fullName evidence="2">Uncharacterized protein</fullName>
    </submittedName>
</protein>
<evidence type="ECO:0000313" key="3">
    <source>
        <dbReference type="Proteomes" id="UP000525298"/>
    </source>
</evidence>
<evidence type="ECO:0000313" key="2">
    <source>
        <dbReference type="EMBL" id="MBA2881375.1"/>
    </source>
</evidence>
<comment type="caution">
    <text evidence="2">The sequence shown here is derived from an EMBL/GenBank/DDBJ whole genome shotgun (WGS) entry which is preliminary data.</text>
</comment>
<reference evidence="2 3" key="1">
    <citation type="submission" date="2020-07" db="EMBL/GenBank/DDBJ databases">
        <title>Genomic Encyclopedia of Type Strains, Phase IV (KMG-IV): sequencing the most valuable type-strain genomes for metagenomic binning, comparative biology and taxonomic classification.</title>
        <authorList>
            <person name="Goeker M."/>
        </authorList>
    </citation>
    <scope>NUCLEOTIDE SEQUENCE [LARGE SCALE GENOMIC DNA]</scope>
    <source>
        <strain evidence="2 3">DSM 17721</strain>
    </source>
</reference>
<feature type="region of interest" description="Disordered" evidence="1">
    <location>
        <begin position="58"/>
        <end position="81"/>
    </location>
</feature>
<dbReference type="Proteomes" id="UP000525298">
    <property type="component" value="Unassembled WGS sequence"/>
</dbReference>
<proteinExistence type="predicted"/>